<dbReference type="AlphaFoldDB" id="A0AAV7R172"/>
<gene>
    <name evidence="2" type="ORF">NDU88_012345</name>
</gene>
<evidence type="ECO:0000256" key="1">
    <source>
        <dbReference type="SAM" id="MobiDB-lite"/>
    </source>
</evidence>
<dbReference type="EMBL" id="JANPWB010000010">
    <property type="protein sequence ID" value="KAJ1146063.1"/>
    <property type="molecule type" value="Genomic_DNA"/>
</dbReference>
<name>A0AAV7R172_PLEWA</name>
<reference evidence="2" key="1">
    <citation type="journal article" date="2022" name="bioRxiv">
        <title>Sequencing and chromosome-scale assembly of the giantPleurodeles waltlgenome.</title>
        <authorList>
            <person name="Brown T."/>
            <person name="Elewa A."/>
            <person name="Iarovenko S."/>
            <person name="Subramanian E."/>
            <person name="Araus A.J."/>
            <person name="Petzold A."/>
            <person name="Susuki M."/>
            <person name="Suzuki K.-i.T."/>
            <person name="Hayashi T."/>
            <person name="Toyoda A."/>
            <person name="Oliveira C."/>
            <person name="Osipova E."/>
            <person name="Leigh N.D."/>
            <person name="Simon A."/>
            <person name="Yun M.H."/>
        </authorList>
    </citation>
    <scope>NUCLEOTIDE SEQUENCE</scope>
    <source>
        <strain evidence="2">20211129_DDA</strain>
        <tissue evidence="2">Liver</tissue>
    </source>
</reference>
<keyword evidence="3" id="KW-1185">Reference proteome</keyword>
<accession>A0AAV7R172</accession>
<evidence type="ECO:0000313" key="3">
    <source>
        <dbReference type="Proteomes" id="UP001066276"/>
    </source>
</evidence>
<dbReference type="Proteomes" id="UP001066276">
    <property type="component" value="Chromosome 6"/>
</dbReference>
<feature type="region of interest" description="Disordered" evidence="1">
    <location>
        <begin position="13"/>
        <end position="51"/>
    </location>
</feature>
<protein>
    <submittedName>
        <fullName evidence="2">Uncharacterized protein</fullName>
    </submittedName>
</protein>
<evidence type="ECO:0000313" key="2">
    <source>
        <dbReference type="EMBL" id="KAJ1146063.1"/>
    </source>
</evidence>
<organism evidence="2 3">
    <name type="scientific">Pleurodeles waltl</name>
    <name type="common">Iberian ribbed newt</name>
    <dbReference type="NCBI Taxonomy" id="8319"/>
    <lineage>
        <taxon>Eukaryota</taxon>
        <taxon>Metazoa</taxon>
        <taxon>Chordata</taxon>
        <taxon>Craniata</taxon>
        <taxon>Vertebrata</taxon>
        <taxon>Euteleostomi</taxon>
        <taxon>Amphibia</taxon>
        <taxon>Batrachia</taxon>
        <taxon>Caudata</taxon>
        <taxon>Salamandroidea</taxon>
        <taxon>Salamandridae</taxon>
        <taxon>Pleurodelinae</taxon>
        <taxon>Pleurodeles</taxon>
    </lineage>
</organism>
<sequence>MIFGGVRLRSSKLSEATHTRLGEPVEAATGRGRARGSGCAGLGRRGTRSRGPRIGIPVSEWEYLGLDGSFFVRIEAHSVHPTDPPLRGMHLRASLPPSRVGTSDSFSVICLERWGRRG</sequence>
<comment type="caution">
    <text evidence="2">The sequence shown here is derived from an EMBL/GenBank/DDBJ whole genome shotgun (WGS) entry which is preliminary data.</text>
</comment>
<proteinExistence type="predicted"/>